<comment type="caution">
    <text evidence="1">The sequence shown here is derived from an EMBL/GenBank/DDBJ whole genome shotgun (WGS) entry which is preliminary data.</text>
</comment>
<organism evidence="1 2">
    <name type="scientific">Fusarium oxysporum f. sp. cubense</name>
    <dbReference type="NCBI Taxonomy" id="61366"/>
    <lineage>
        <taxon>Eukaryota</taxon>
        <taxon>Fungi</taxon>
        <taxon>Dikarya</taxon>
        <taxon>Ascomycota</taxon>
        <taxon>Pezizomycotina</taxon>
        <taxon>Sordariomycetes</taxon>
        <taxon>Hypocreomycetidae</taxon>
        <taxon>Hypocreales</taxon>
        <taxon>Nectriaceae</taxon>
        <taxon>Fusarium</taxon>
        <taxon>Fusarium oxysporum species complex</taxon>
    </lineage>
</organism>
<evidence type="ECO:0000313" key="1">
    <source>
        <dbReference type="EMBL" id="TXB97871.1"/>
    </source>
</evidence>
<proteinExistence type="predicted"/>
<protein>
    <submittedName>
        <fullName evidence="1">Uncharacterized protein</fullName>
    </submittedName>
</protein>
<evidence type="ECO:0000313" key="2">
    <source>
        <dbReference type="Proteomes" id="UP000321331"/>
    </source>
</evidence>
<sequence>IFAVEEVLPTALALSESSSSLLGALAHSKSTWSAYLTYNILMHCHGTSTAVWICCLSQISWACPFRNNSWRKIAQMSLTHLKSCLNHGQYLHQHASPTLVNFHCTDLFLLGKARLHNEQ</sequence>
<dbReference type="Proteomes" id="UP000321331">
    <property type="component" value="Unassembled WGS sequence"/>
</dbReference>
<gene>
    <name evidence="1" type="ORF">FocTR4_00017077</name>
</gene>
<feature type="non-terminal residue" evidence="1">
    <location>
        <position position="1"/>
    </location>
</feature>
<reference evidence="1 2" key="1">
    <citation type="submission" date="2019-07" db="EMBL/GenBank/DDBJ databases">
        <title>The First High-Quality Draft Genome Sequence of the Causal Agent of the Current Panama Disease Epidemic.</title>
        <authorList>
            <person name="Warmington R.J."/>
            <person name="Kay W."/>
            <person name="Jeffries A."/>
            <person name="Bebber D."/>
            <person name="Moore K."/>
            <person name="Studholme D.J."/>
        </authorList>
    </citation>
    <scope>NUCLEOTIDE SEQUENCE [LARGE SCALE GENOMIC DNA]</scope>
    <source>
        <strain evidence="1 2">TR4</strain>
    </source>
</reference>
<dbReference type="AlphaFoldDB" id="A0A5C6SGW6"/>
<accession>A0A5C6SGW6</accession>
<dbReference type="EMBL" id="VMNF01000013">
    <property type="protein sequence ID" value="TXB97871.1"/>
    <property type="molecule type" value="Genomic_DNA"/>
</dbReference>
<name>A0A5C6SGW6_FUSOC</name>